<dbReference type="GO" id="GO:0008270">
    <property type="term" value="F:zinc ion binding"/>
    <property type="evidence" value="ECO:0007669"/>
    <property type="project" value="UniProtKB-KW"/>
</dbReference>
<evidence type="ECO:0000256" key="3">
    <source>
        <dbReference type="ARBA" id="ARBA00022833"/>
    </source>
</evidence>
<evidence type="ECO:0000313" key="6">
    <source>
        <dbReference type="EMBL" id="EMA64347.1"/>
    </source>
</evidence>
<dbReference type="SUPFAM" id="SSF161219">
    <property type="entry name" value="CHY zinc finger-like"/>
    <property type="match status" value="1"/>
</dbReference>
<dbReference type="PATRIC" id="fig|1230456.3.peg.1744"/>
<evidence type="ECO:0000313" key="7">
    <source>
        <dbReference type="Proteomes" id="UP000011546"/>
    </source>
</evidence>
<organism evidence="6 7">
    <name type="scientific">Halorubrum kocurii JCM 14978</name>
    <dbReference type="NCBI Taxonomy" id="1230456"/>
    <lineage>
        <taxon>Archaea</taxon>
        <taxon>Methanobacteriati</taxon>
        <taxon>Methanobacteriota</taxon>
        <taxon>Stenosarchaea group</taxon>
        <taxon>Halobacteria</taxon>
        <taxon>Halobacteriales</taxon>
        <taxon>Haloferacaceae</taxon>
        <taxon>Halorubrum</taxon>
    </lineage>
</organism>
<reference evidence="6 7" key="1">
    <citation type="journal article" date="2014" name="PLoS Genet.">
        <title>Phylogenetically driven sequencing of extremely halophilic archaea reveals strategies for static and dynamic osmo-response.</title>
        <authorList>
            <person name="Becker E.A."/>
            <person name="Seitzer P.M."/>
            <person name="Tritt A."/>
            <person name="Larsen D."/>
            <person name="Krusor M."/>
            <person name="Yao A.I."/>
            <person name="Wu D."/>
            <person name="Madern D."/>
            <person name="Eisen J.A."/>
            <person name="Darling A.E."/>
            <person name="Facciotti M.T."/>
        </authorList>
    </citation>
    <scope>NUCLEOTIDE SEQUENCE [LARGE SCALE GENOMIC DNA]</scope>
    <source>
        <strain evidence="6 7">JCM 14978</strain>
    </source>
</reference>
<dbReference type="Pfam" id="PF05495">
    <property type="entry name" value="zf-CHY"/>
    <property type="match status" value="1"/>
</dbReference>
<dbReference type="STRING" id="1230456.C468_08836"/>
<comment type="caution">
    <text evidence="6">The sequence shown here is derived from an EMBL/GenBank/DDBJ whole genome shotgun (WGS) entry which is preliminary data.</text>
</comment>
<dbReference type="InterPro" id="IPR052604">
    <property type="entry name" value="Mito_Tim_assembly_helper"/>
</dbReference>
<keyword evidence="2" id="KW-0863">Zinc-finger</keyword>
<dbReference type="GO" id="GO:0045041">
    <property type="term" value="P:protein import into mitochondrial intermembrane space"/>
    <property type="evidence" value="ECO:0007669"/>
    <property type="project" value="TreeGrafter"/>
</dbReference>
<dbReference type="EMBL" id="AOJH01000057">
    <property type="protein sequence ID" value="EMA64347.1"/>
    <property type="molecule type" value="Genomic_DNA"/>
</dbReference>
<keyword evidence="1" id="KW-0479">Metal-binding</keyword>
<dbReference type="PROSITE" id="PS51266">
    <property type="entry name" value="ZF_CHY"/>
    <property type="match status" value="1"/>
</dbReference>
<proteinExistence type="predicted"/>
<dbReference type="InterPro" id="IPR037274">
    <property type="entry name" value="Znf_CHY_sf"/>
</dbReference>
<evidence type="ECO:0000256" key="4">
    <source>
        <dbReference type="SAM" id="MobiDB-lite"/>
    </source>
</evidence>
<keyword evidence="3" id="KW-0862">Zinc</keyword>
<dbReference type="InterPro" id="IPR008913">
    <property type="entry name" value="Znf_CHY"/>
</dbReference>
<protein>
    <submittedName>
        <fullName evidence="6">Zinc finger CHY domain protein</fullName>
    </submittedName>
</protein>
<dbReference type="PIRSF" id="PIRSF017292">
    <property type="entry name" value="UCP017292_Znf_CHY"/>
    <property type="match status" value="1"/>
</dbReference>
<dbReference type="PANTHER" id="PTHR28082">
    <property type="entry name" value="ZINC FINGER PROTEIN"/>
    <property type="match status" value="1"/>
</dbReference>
<sequence length="155" mass="16709">MATRPTDDRRTTTAPATDDRFAVPLRGVAVDPETRCAHWDSAVDVVALRFDCCEAYYPCAACHDAATDHEAAPWPRDRFDEPAVLCGVCGATLTAREYLDGDGEAQRASGSEGQSPSGNRASPGDSRAKPDDACPRCDAAFNPGCRAHRDRYFEA</sequence>
<dbReference type="OrthoDB" id="189683at2157"/>
<evidence type="ECO:0000256" key="1">
    <source>
        <dbReference type="ARBA" id="ARBA00022723"/>
    </source>
</evidence>
<dbReference type="Proteomes" id="UP000011546">
    <property type="component" value="Unassembled WGS sequence"/>
</dbReference>
<dbReference type="AlphaFoldDB" id="M0P2G1"/>
<gene>
    <name evidence="6" type="ORF">C468_08836</name>
</gene>
<feature type="domain" description="CHY-type" evidence="5">
    <location>
        <begin position="29"/>
        <end position="104"/>
    </location>
</feature>
<accession>M0P2G1</accession>
<name>M0P2G1_9EURY</name>
<feature type="region of interest" description="Disordered" evidence="4">
    <location>
        <begin position="100"/>
        <end position="132"/>
    </location>
</feature>
<evidence type="ECO:0000259" key="5">
    <source>
        <dbReference type="PROSITE" id="PS51266"/>
    </source>
</evidence>
<dbReference type="RefSeq" id="WP_008848487.1">
    <property type="nucleotide sequence ID" value="NZ_AOJH01000057.1"/>
</dbReference>
<dbReference type="PANTHER" id="PTHR28082:SF1">
    <property type="entry name" value="HELPER OF TIM PROTEIN 13"/>
    <property type="match status" value="1"/>
</dbReference>
<evidence type="ECO:0000256" key="2">
    <source>
        <dbReference type="ARBA" id="ARBA00022771"/>
    </source>
</evidence>
<dbReference type="InterPro" id="IPR016694">
    <property type="entry name" value="UCP017292"/>
</dbReference>
<keyword evidence="7" id="KW-1185">Reference proteome</keyword>
<feature type="compositionally biased region" description="Polar residues" evidence="4">
    <location>
        <begin position="108"/>
        <end position="120"/>
    </location>
</feature>